<feature type="transmembrane region" description="Helical" evidence="6">
    <location>
        <begin position="502"/>
        <end position="520"/>
    </location>
</feature>
<dbReference type="Pfam" id="PF07690">
    <property type="entry name" value="MFS_1"/>
    <property type="match status" value="1"/>
</dbReference>
<evidence type="ECO:0000259" key="7">
    <source>
        <dbReference type="PROSITE" id="PS50850"/>
    </source>
</evidence>
<dbReference type="PANTHER" id="PTHR23506:SF23">
    <property type="entry name" value="GH10249P"/>
    <property type="match status" value="1"/>
</dbReference>
<keyword evidence="3 6" id="KW-0812">Transmembrane</keyword>
<keyword evidence="2" id="KW-0813">Transport</keyword>
<keyword evidence="9" id="KW-1185">Reference proteome</keyword>
<feature type="transmembrane region" description="Helical" evidence="6">
    <location>
        <begin position="614"/>
        <end position="636"/>
    </location>
</feature>
<keyword evidence="5 6" id="KW-0472">Membrane</keyword>
<name>A0ABN8E706_9VIBR</name>
<feature type="transmembrane region" description="Helical" evidence="6">
    <location>
        <begin position="21"/>
        <end position="42"/>
    </location>
</feature>
<dbReference type="EMBL" id="CAKLDM010000002">
    <property type="protein sequence ID" value="CAH0539711.1"/>
    <property type="molecule type" value="Genomic_DNA"/>
</dbReference>
<gene>
    <name evidence="8" type="ORF">VMF7928_02388</name>
</gene>
<feature type="transmembrane region" description="Helical" evidence="6">
    <location>
        <begin position="661"/>
        <end position="684"/>
    </location>
</feature>
<evidence type="ECO:0000256" key="1">
    <source>
        <dbReference type="ARBA" id="ARBA00004141"/>
    </source>
</evidence>
<feature type="transmembrane region" description="Helical" evidence="6">
    <location>
        <begin position="527"/>
        <end position="547"/>
    </location>
</feature>
<dbReference type="PANTHER" id="PTHR23506">
    <property type="entry name" value="GH10249P"/>
    <property type="match status" value="1"/>
</dbReference>
<evidence type="ECO:0000313" key="8">
    <source>
        <dbReference type="EMBL" id="CAH0539711.1"/>
    </source>
</evidence>
<sequence>MADTVSNNITPRFALSLRVKLVLAIVSVLLFSVGLNTTLNFLNFEKRLTTSSDSIYKTVLDETHNDISQAISLGLPLSSISNIQSILQRRTKLVEGITELSVVDNEGKRLFGSGTHVSNGEKERLLSVKIKNTFGVDVGQVRLYYSTSRLDKVIDGLLKIQLLYAAGWILICVIIGFISLRFLLDGLLNKVRKADNILSKEVSDEQCLNQLNQAHKAISVSNIEGKWQLFKFKQFPLLIIGVVIFLTIVANFGSAYQSISTFSNVYQMQLQQKSNLIGDSLSTMISRLLAHGVPVDELNGLDNEFKHYVNGHNDLVSISLHKNGKTLYQYQSQDSEASSDSGHQVTVGNHKDISLNLVTDNTIIAQLLKDSFLDMVTVLVASSLVVAEIILFLCHFMILSPWQQLKQSLLAVNRDVVNYLVKVTSRDEIGRLLDKINNAVVALNPNNPTQQLDRRDCRFIRLPLFLLVFAEASSLAFFPNYVASLDNTNSLIPEHLVTSLPISLFMLVWAISLPFAGYWSDKVGRRFSLIAGGLITSFGLFCTALTSTLELLLLTRALTAVGYGIVFISAQGYVTDATNNANRTKGMATFLSAFFSGSLCGAAIGGIVADKLGYSETFLMASLLALISAGLVALFFDKSAINTSSKPVKLQDFKSLLGNKYFALITFFSAIPAKIVLTGFLYYIVPVYLKYLGESSAASGRIMMGYGLAIIVISPLSAMLIDKFRNKIAFIVFGGLLSALAMLNFAFFSGSFGILLIVILIGIAHGVSVSPQIPLVMELLCDQGIDKGKVIGIFRLTERIGNVAGPLLAGLAIGILGYNTTIVLFGFALLFSAFILLTFYSIFYKKDKQRSLEVA</sequence>
<feature type="transmembrane region" description="Helical" evidence="6">
    <location>
        <begin position="754"/>
        <end position="780"/>
    </location>
</feature>
<dbReference type="InterPro" id="IPR020846">
    <property type="entry name" value="MFS_dom"/>
</dbReference>
<accession>A0ABN8E706</accession>
<evidence type="ECO:0000256" key="2">
    <source>
        <dbReference type="ARBA" id="ARBA00022448"/>
    </source>
</evidence>
<evidence type="ECO:0000256" key="6">
    <source>
        <dbReference type="SAM" id="Phobius"/>
    </source>
</evidence>
<feature type="transmembrane region" description="Helical" evidence="6">
    <location>
        <begin position="586"/>
        <end position="608"/>
    </location>
</feature>
<protein>
    <recommendedName>
        <fullName evidence="7">Major facilitator superfamily (MFS) profile domain-containing protein</fullName>
    </recommendedName>
</protein>
<evidence type="ECO:0000256" key="5">
    <source>
        <dbReference type="ARBA" id="ARBA00023136"/>
    </source>
</evidence>
<feature type="transmembrane region" description="Helical" evidence="6">
    <location>
        <begin position="728"/>
        <end position="748"/>
    </location>
</feature>
<evidence type="ECO:0000256" key="4">
    <source>
        <dbReference type="ARBA" id="ARBA00022989"/>
    </source>
</evidence>
<evidence type="ECO:0000256" key="3">
    <source>
        <dbReference type="ARBA" id="ARBA00022692"/>
    </source>
</evidence>
<keyword evidence="4 6" id="KW-1133">Transmembrane helix</keyword>
<feature type="domain" description="Major facilitator superfamily (MFS) profile" evidence="7">
    <location>
        <begin position="423"/>
        <end position="850"/>
    </location>
</feature>
<feature type="transmembrane region" description="Helical" evidence="6">
    <location>
        <begin position="162"/>
        <end position="184"/>
    </location>
</feature>
<dbReference type="PROSITE" id="PS50850">
    <property type="entry name" value="MFS"/>
    <property type="match status" value="1"/>
</dbReference>
<dbReference type="Gene3D" id="1.20.1250.20">
    <property type="entry name" value="MFS general substrate transporter like domains"/>
    <property type="match status" value="1"/>
</dbReference>
<comment type="caution">
    <text evidence="8">The sequence shown here is derived from an EMBL/GenBank/DDBJ whole genome shotgun (WGS) entry which is preliminary data.</text>
</comment>
<feature type="transmembrane region" description="Helical" evidence="6">
    <location>
        <begin position="800"/>
        <end position="818"/>
    </location>
</feature>
<feature type="transmembrane region" description="Helical" evidence="6">
    <location>
        <begin position="376"/>
        <end position="399"/>
    </location>
</feature>
<dbReference type="InterPro" id="IPR011701">
    <property type="entry name" value="MFS"/>
</dbReference>
<reference evidence="8" key="1">
    <citation type="submission" date="2021-11" db="EMBL/GenBank/DDBJ databases">
        <authorList>
            <person name="Rodrigo-Torres L."/>
            <person name="Arahal R. D."/>
            <person name="Lucena T."/>
        </authorList>
    </citation>
    <scope>NUCLEOTIDE SEQUENCE</scope>
    <source>
        <strain evidence="8">CECT 7928</strain>
    </source>
</reference>
<dbReference type="InterPro" id="IPR005829">
    <property type="entry name" value="Sugar_transporter_CS"/>
</dbReference>
<feature type="transmembrane region" description="Helical" evidence="6">
    <location>
        <begin position="704"/>
        <end position="721"/>
    </location>
</feature>
<dbReference type="InterPro" id="IPR036259">
    <property type="entry name" value="MFS_trans_sf"/>
</dbReference>
<feature type="transmembrane region" description="Helical" evidence="6">
    <location>
        <begin position="553"/>
        <end position="574"/>
    </location>
</feature>
<dbReference type="InterPro" id="IPR050930">
    <property type="entry name" value="MFS_Vesicular_Transporter"/>
</dbReference>
<dbReference type="Proteomes" id="UP000838748">
    <property type="component" value="Unassembled WGS sequence"/>
</dbReference>
<evidence type="ECO:0000313" key="9">
    <source>
        <dbReference type="Proteomes" id="UP000838748"/>
    </source>
</evidence>
<dbReference type="PROSITE" id="PS00216">
    <property type="entry name" value="SUGAR_TRANSPORT_1"/>
    <property type="match status" value="1"/>
</dbReference>
<feature type="transmembrane region" description="Helical" evidence="6">
    <location>
        <begin position="235"/>
        <end position="256"/>
    </location>
</feature>
<proteinExistence type="predicted"/>
<dbReference type="RefSeq" id="WP_237361724.1">
    <property type="nucleotide sequence ID" value="NZ_CAKLDM010000002.1"/>
</dbReference>
<dbReference type="SUPFAM" id="SSF103473">
    <property type="entry name" value="MFS general substrate transporter"/>
    <property type="match status" value="1"/>
</dbReference>
<feature type="transmembrane region" description="Helical" evidence="6">
    <location>
        <begin position="462"/>
        <end position="482"/>
    </location>
</feature>
<organism evidence="8 9">
    <name type="scientific">Vibrio marisflavi CECT 7928</name>
    <dbReference type="NCBI Taxonomy" id="634439"/>
    <lineage>
        <taxon>Bacteria</taxon>
        <taxon>Pseudomonadati</taxon>
        <taxon>Pseudomonadota</taxon>
        <taxon>Gammaproteobacteria</taxon>
        <taxon>Vibrionales</taxon>
        <taxon>Vibrionaceae</taxon>
        <taxon>Vibrio</taxon>
    </lineage>
</organism>
<comment type="subcellular location">
    <subcellularLocation>
        <location evidence="1">Membrane</location>
        <topology evidence="1">Multi-pass membrane protein</topology>
    </subcellularLocation>
</comment>
<feature type="transmembrane region" description="Helical" evidence="6">
    <location>
        <begin position="824"/>
        <end position="843"/>
    </location>
</feature>